<evidence type="ECO:0000256" key="3">
    <source>
        <dbReference type="ARBA" id="ARBA00022801"/>
    </source>
</evidence>
<feature type="chain" id="PRO_5022034817" evidence="6">
    <location>
        <begin position="37"/>
        <end position="526"/>
    </location>
</feature>
<evidence type="ECO:0000313" key="8">
    <source>
        <dbReference type="Proteomes" id="UP000316331"/>
    </source>
</evidence>
<dbReference type="Pfam" id="PF01083">
    <property type="entry name" value="Cutinase"/>
    <property type="match status" value="1"/>
</dbReference>
<keyword evidence="3" id="KW-0378">Hydrolase</keyword>
<dbReference type="SUPFAM" id="SSF53474">
    <property type="entry name" value="alpha/beta-Hydrolases"/>
    <property type="match status" value="1"/>
</dbReference>
<evidence type="ECO:0000256" key="2">
    <source>
        <dbReference type="ARBA" id="ARBA00022487"/>
    </source>
</evidence>
<feature type="compositionally biased region" description="Low complexity" evidence="5">
    <location>
        <begin position="468"/>
        <end position="498"/>
    </location>
</feature>
<keyword evidence="8" id="KW-1185">Reference proteome</keyword>
<feature type="compositionally biased region" description="Polar residues" evidence="5">
    <location>
        <begin position="514"/>
        <end position="526"/>
    </location>
</feature>
<reference evidence="7 8" key="1">
    <citation type="submission" date="2019-06" db="EMBL/GenBank/DDBJ databases">
        <title>Sequencing the genomes of 1000 actinobacteria strains.</title>
        <authorList>
            <person name="Klenk H.-P."/>
        </authorList>
    </citation>
    <scope>NUCLEOTIDE SEQUENCE [LARGE SCALE GENOMIC DNA]</scope>
    <source>
        <strain evidence="7 8">DSM 103495</strain>
    </source>
</reference>
<dbReference type="InterPro" id="IPR000675">
    <property type="entry name" value="Cutinase/axe"/>
</dbReference>
<keyword evidence="6" id="KW-0732">Signal</keyword>
<feature type="region of interest" description="Disordered" evidence="5">
    <location>
        <begin position="433"/>
        <end position="452"/>
    </location>
</feature>
<keyword evidence="2" id="KW-0719">Serine esterase</keyword>
<dbReference type="Proteomes" id="UP000316331">
    <property type="component" value="Unassembled WGS sequence"/>
</dbReference>
<evidence type="ECO:0000256" key="5">
    <source>
        <dbReference type="SAM" id="MobiDB-lite"/>
    </source>
</evidence>
<feature type="signal peptide" evidence="6">
    <location>
        <begin position="1"/>
        <end position="36"/>
    </location>
</feature>
<evidence type="ECO:0000256" key="6">
    <source>
        <dbReference type="SAM" id="SignalP"/>
    </source>
</evidence>
<accession>A0A543FFY5</accession>
<sequence length="526" mass="53253">MQHKFVHPRRSIGRRVWLAAVLTAATLVGAVSTAVAEPDRSTPLSATCPLLYALGVQGTEESSPDASVGVDTGVLGLVLGPLKSGTDRVERAYVPYGYDDSMKRLPYEEAAAAAEERLEQMANEILERCSDTRIAAVGYAHGAPPVQRWAHRVGASQSRVPADRVAAVALLANPDRAPRTPVLPGRPNATTPAAVPGTAGAAVGAITLLGSATTGAGITATASSAAATATGYGALTGRVGDWCAAGDATCDTPPQSPLAATVANIAARSNLGDPIAAITTIAQALASTTFTAATTVINEDLHGTTLDELTYQPQASLGQRLVEASNPDTPAPEGRDVLAALAKLGGIGFHAVVAVAREVLTPATIAELATVGMASPWAAVGALGAKVAGAVANLVPPQTASRWINDTFEAITSTVTDPGELYALAGTARYSDTHGRTGAYRRTPATPDGDSTLTTVTNWLAAAADDLAAATPTTKTPVTRTTTAVPNSTGPRGSSTRTPPAPRPDTPTPGMTSGARTSTSGTDAGP</sequence>
<comment type="similarity">
    <text evidence="1">Belongs to the cutinase family.</text>
</comment>
<dbReference type="Gene3D" id="3.40.50.1820">
    <property type="entry name" value="alpha/beta hydrolase"/>
    <property type="match status" value="1"/>
</dbReference>
<dbReference type="GO" id="GO:0052689">
    <property type="term" value="F:carboxylic ester hydrolase activity"/>
    <property type="evidence" value="ECO:0007669"/>
    <property type="project" value="UniProtKB-KW"/>
</dbReference>
<dbReference type="SMART" id="SM01110">
    <property type="entry name" value="Cutinase"/>
    <property type="match status" value="1"/>
</dbReference>
<evidence type="ECO:0000256" key="1">
    <source>
        <dbReference type="ARBA" id="ARBA00007534"/>
    </source>
</evidence>
<feature type="region of interest" description="Disordered" evidence="5">
    <location>
        <begin position="468"/>
        <end position="526"/>
    </location>
</feature>
<protein>
    <submittedName>
        <fullName evidence="7">Cutinase</fullName>
    </submittedName>
</protein>
<dbReference type="OrthoDB" id="4570487at2"/>
<dbReference type="PANTHER" id="PTHR33630">
    <property type="entry name" value="CUTINASE RV1984C-RELATED-RELATED"/>
    <property type="match status" value="1"/>
</dbReference>
<keyword evidence="4" id="KW-1015">Disulfide bond</keyword>
<proteinExistence type="inferred from homology"/>
<evidence type="ECO:0000256" key="4">
    <source>
        <dbReference type="ARBA" id="ARBA00023157"/>
    </source>
</evidence>
<name>A0A543FFY5_9NOCA</name>
<comment type="caution">
    <text evidence="7">The sequence shown here is derived from an EMBL/GenBank/DDBJ whole genome shotgun (WGS) entry which is preliminary data.</text>
</comment>
<dbReference type="PANTHER" id="PTHR33630:SF9">
    <property type="entry name" value="CUTINASE 4"/>
    <property type="match status" value="1"/>
</dbReference>
<gene>
    <name evidence="7" type="ORF">FB390_4367</name>
</gene>
<dbReference type="AlphaFoldDB" id="A0A543FFY5"/>
<dbReference type="EMBL" id="VFPG01000001">
    <property type="protein sequence ID" value="TQM32672.1"/>
    <property type="molecule type" value="Genomic_DNA"/>
</dbReference>
<evidence type="ECO:0000313" key="7">
    <source>
        <dbReference type="EMBL" id="TQM32672.1"/>
    </source>
</evidence>
<organism evidence="7 8">
    <name type="scientific">Nocardia bhagyanarayanae</name>
    <dbReference type="NCBI Taxonomy" id="1215925"/>
    <lineage>
        <taxon>Bacteria</taxon>
        <taxon>Bacillati</taxon>
        <taxon>Actinomycetota</taxon>
        <taxon>Actinomycetes</taxon>
        <taxon>Mycobacteriales</taxon>
        <taxon>Nocardiaceae</taxon>
        <taxon>Nocardia</taxon>
    </lineage>
</organism>
<dbReference type="InterPro" id="IPR029058">
    <property type="entry name" value="AB_hydrolase_fold"/>
</dbReference>